<dbReference type="PATRIC" id="fig|1242968.3.peg.2130"/>
<sequence>MIEISLFAFKFMLPLFVNSDEEVRFNFDKECISIDLLNPPKPLLLV</sequence>
<dbReference type="AlphaFoldDB" id="U2G930"/>
<dbReference type="Proteomes" id="UP000016620">
    <property type="component" value="Unassembled WGS sequence"/>
</dbReference>
<evidence type="ECO:0000313" key="1">
    <source>
        <dbReference type="EMBL" id="ERJ24599.1"/>
    </source>
</evidence>
<gene>
    <name evidence="1" type="ORF">UNSWCS_2147</name>
</gene>
<organism evidence="1 2">
    <name type="scientific">Campylobacter concisus UNSWCS</name>
    <dbReference type="NCBI Taxonomy" id="1242968"/>
    <lineage>
        <taxon>Bacteria</taxon>
        <taxon>Pseudomonadati</taxon>
        <taxon>Campylobacterota</taxon>
        <taxon>Epsilonproteobacteria</taxon>
        <taxon>Campylobacterales</taxon>
        <taxon>Campylobacteraceae</taxon>
        <taxon>Campylobacter</taxon>
    </lineage>
</organism>
<dbReference type="EMBL" id="ANNG01000084">
    <property type="protein sequence ID" value="ERJ24599.1"/>
    <property type="molecule type" value="Genomic_DNA"/>
</dbReference>
<accession>U2G930</accession>
<proteinExistence type="predicted"/>
<comment type="caution">
    <text evidence="1">The sequence shown here is derived from an EMBL/GenBank/DDBJ whole genome shotgun (WGS) entry which is preliminary data.</text>
</comment>
<protein>
    <submittedName>
        <fullName evidence="1">Uncharacterized protein</fullName>
    </submittedName>
</protein>
<reference evidence="1 2" key="1">
    <citation type="journal article" date="2013" name="BMC Genomics">
        <title>Comparative genomics of Campylobacter concisus isolates reveals genetic diversity and provides insights into disease association.</title>
        <authorList>
            <person name="Deshpande N.P."/>
            <person name="Kaakoush N.O."/>
            <person name="Wilkins M.R."/>
            <person name="Mitchell H.M."/>
        </authorList>
    </citation>
    <scope>NUCLEOTIDE SEQUENCE [LARGE SCALE GENOMIC DNA]</scope>
    <source>
        <strain evidence="1 2">UNSWCS</strain>
    </source>
</reference>
<evidence type="ECO:0000313" key="2">
    <source>
        <dbReference type="Proteomes" id="UP000016620"/>
    </source>
</evidence>
<name>U2G930_9BACT</name>